<evidence type="ECO:0000313" key="2">
    <source>
        <dbReference type="EMBL" id="KAG5185051.1"/>
    </source>
</evidence>
<comment type="caution">
    <text evidence="2">The sequence shown here is derived from an EMBL/GenBank/DDBJ whole genome shotgun (WGS) entry which is preliminary data.</text>
</comment>
<sequence length="441" mass="48095">MTADERAKVLSILRNVGLLPVRSRAVNRVCFKASAVFNADTPPRAMLKMFAGLRIAKATVHITTSNAFGEVFAAIQRTAAWNDVLHLTLFVHCTENVPTVLPAHLRSLTVIDMETDVRRREYSSAADGEEDGTEGIAGTEDGGIDEGGSFLDPNEDDVFWDWELPGLPRSLAHLALSRCGINNVDGIHNDLETLSVGPRYTGSLGALPAALRKLCIGGHFEAPLGGLPAGLTHLTCFKTIQGCDFAAPLGPLPASLQVLDLSDCHMFNHPLPIPCGLRVLRLGSEFNQPLGVLPASLEVLEFLDWSEFNRPLGRLPDALRVLTTGKYFTEALEQLPVGLRFLEVGPSYNHPLAPLPEGLTNLRVLSDSYAQPLAPLPHSLSYLQISSDECEHAGMPSPPHRIPYPHDLKPLPQLLETAIVSSHYQYLDAFSERGIRVLHRT</sequence>
<reference evidence="2" key="1">
    <citation type="submission" date="2021-02" db="EMBL/GenBank/DDBJ databases">
        <title>First Annotated Genome of the Yellow-green Alga Tribonema minus.</title>
        <authorList>
            <person name="Mahan K.M."/>
        </authorList>
    </citation>
    <scope>NUCLEOTIDE SEQUENCE</scope>
    <source>
        <strain evidence="2">UTEX B ZZ1240</strain>
    </source>
</reference>
<dbReference type="Pfam" id="PF05725">
    <property type="entry name" value="FNIP"/>
    <property type="match status" value="1"/>
</dbReference>
<dbReference type="InterPro" id="IPR051251">
    <property type="entry name" value="STK_FNIP-Repeat"/>
</dbReference>
<protein>
    <submittedName>
        <fullName evidence="2">Uncharacterized protein</fullName>
    </submittedName>
</protein>
<accession>A0A836CIP6</accession>
<dbReference type="PANTHER" id="PTHR32134:SF23">
    <property type="entry name" value="CALMODULIN-BINDING PROTEIN CMBB"/>
    <property type="match status" value="1"/>
</dbReference>
<dbReference type="Proteomes" id="UP000664859">
    <property type="component" value="Unassembled WGS sequence"/>
</dbReference>
<dbReference type="InterPro" id="IPR008615">
    <property type="entry name" value="FNIP"/>
</dbReference>
<dbReference type="OrthoDB" id="7600006at2759"/>
<dbReference type="InterPro" id="IPR032675">
    <property type="entry name" value="LRR_dom_sf"/>
</dbReference>
<dbReference type="SUPFAM" id="SSF52058">
    <property type="entry name" value="L domain-like"/>
    <property type="match status" value="1"/>
</dbReference>
<dbReference type="AlphaFoldDB" id="A0A836CIP6"/>
<dbReference type="Gene3D" id="3.80.10.10">
    <property type="entry name" value="Ribonuclease Inhibitor"/>
    <property type="match status" value="1"/>
</dbReference>
<proteinExistence type="predicted"/>
<dbReference type="EMBL" id="JAFCMP010000144">
    <property type="protein sequence ID" value="KAG5185051.1"/>
    <property type="molecule type" value="Genomic_DNA"/>
</dbReference>
<keyword evidence="3" id="KW-1185">Reference proteome</keyword>
<organism evidence="2 3">
    <name type="scientific">Tribonema minus</name>
    <dbReference type="NCBI Taxonomy" id="303371"/>
    <lineage>
        <taxon>Eukaryota</taxon>
        <taxon>Sar</taxon>
        <taxon>Stramenopiles</taxon>
        <taxon>Ochrophyta</taxon>
        <taxon>PX clade</taxon>
        <taxon>Xanthophyceae</taxon>
        <taxon>Tribonematales</taxon>
        <taxon>Tribonemataceae</taxon>
        <taxon>Tribonema</taxon>
    </lineage>
</organism>
<name>A0A836CIP6_9STRA</name>
<feature type="region of interest" description="Disordered" evidence="1">
    <location>
        <begin position="121"/>
        <end position="148"/>
    </location>
</feature>
<gene>
    <name evidence="2" type="ORF">JKP88DRAFT_289532</name>
</gene>
<evidence type="ECO:0000256" key="1">
    <source>
        <dbReference type="SAM" id="MobiDB-lite"/>
    </source>
</evidence>
<dbReference type="PANTHER" id="PTHR32134">
    <property type="entry name" value="FNIP REPEAT-CONTAINING PROTEIN"/>
    <property type="match status" value="1"/>
</dbReference>
<evidence type="ECO:0000313" key="3">
    <source>
        <dbReference type="Proteomes" id="UP000664859"/>
    </source>
</evidence>